<sequence length="403" mass="44007">MRTSGSAGLSADRLGRLRRVLTGHVEGGTVPGLVALVSRRDEVHVEAVGTTAVDGDTPMRRDTIFRITSMTKPVTAVAAMILVEECVLRLDDPVDRWLPELADRRVLNRVDGPLDDTVPAERPLTLRDLLTMRMGFGHPMVAPRSTPIMKAEDDAGLRTFGPPKPSTSHPPDVWMRELGALPLMRQPGEAWLYDTAYHVLGVLIARACGQPLEAFLRERIFEPLGMPDTGFSVPADRLDRFTECYEVGADGLTPHDGIVDSQWSRPPAFPDAAGGLVSTVDDYLAFGRMLLGNGRYRRGPRILSRPAVETMTANHLTPEQLAGADVFLGDNRGWGFGVSMVTARDDISAVPGRYGWDGGYGTSWASDPREELIGIVLTQRLATAEPSPVHADFWTTAYQAIDD</sequence>
<accession>A0A810NDT7</accession>
<evidence type="ECO:0000313" key="3">
    <source>
        <dbReference type="Proteomes" id="UP000680866"/>
    </source>
</evidence>
<keyword evidence="2" id="KW-0378">Hydrolase</keyword>
<keyword evidence="3" id="KW-1185">Reference proteome</keyword>
<dbReference type="Gene3D" id="3.40.710.10">
    <property type="entry name" value="DD-peptidase/beta-lactamase superfamily"/>
    <property type="match status" value="1"/>
</dbReference>
<dbReference type="EMBL" id="AP023359">
    <property type="protein sequence ID" value="BCJ70058.1"/>
    <property type="molecule type" value="Genomic_DNA"/>
</dbReference>
<dbReference type="AlphaFoldDB" id="A0A810NDT7"/>
<dbReference type="InterPro" id="IPR050789">
    <property type="entry name" value="Diverse_Enzym_Activities"/>
</dbReference>
<dbReference type="GO" id="GO:0016787">
    <property type="term" value="F:hydrolase activity"/>
    <property type="evidence" value="ECO:0007669"/>
    <property type="project" value="UniProtKB-KW"/>
</dbReference>
<organism evidence="2 3">
    <name type="scientific">Polymorphospora rubra</name>
    <dbReference type="NCBI Taxonomy" id="338584"/>
    <lineage>
        <taxon>Bacteria</taxon>
        <taxon>Bacillati</taxon>
        <taxon>Actinomycetota</taxon>
        <taxon>Actinomycetes</taxon>
        <taxon>Micromonosporales</taxon>
        <taxon>Micromonosporaceae</taxon>
        <taxon>Polymorphospora</taxon>
    </lineage>
</organism>
<reference evidence="2" key="1">
    <citation type="submission" date="2020-08" db="EMBL/GenBank/DDBJ databases">
        <title>Whole genome shotgun sequence of Polymorphospora rubra NBRC 101157.</title>
        <authorList>
            <person name="Komaki H."/>
            <person name="Tamura T."/>
        </authorList>
    </citation>
    <scope>NUCLEOTIDE SEQUENCE</scope>
    <source>
        <strain evidence="2">NBRC 101157</strain>
    </source>
</reference>
<protein>
    <submittedName>
        <fullName evidence="2">Serine hydrolase</fullName>
    </submittedName>
</protein>
<dbReference type="Pfam" id="PF00144">
    <property type="entry name" value="Beta-lactamase"/>
    <property type="match status" value="1"/>
</dbReference>
<dbReference type="InterPro" id="IPR001466">
    <property type="entry name" value="Beta-lactam-related"/>
</dbReference>
<dbReference type="PANTHER" id="PTHR43283">
    <property type="entry name" value="BETA-LACTAMASE-RELATED"/>
    <property type="match status" value="1"/>
</dbReference>
<dbReference type="SUPFAM" id="SSF56601">
    <property type="entry name" value="beta-lactamase/transpeptidase-like"/>
    <property type="match status" value="1"/>
</dbReference>
<evidence type="ECO:0000313" key="2">
    <source>
        <dbReference type="EMBL" id="BCJ70058.1"/>
    </source>
</evidence>
<dbReference type="KEGG" id="pry:Prubr_70790"/>
<dbReference type="Proteomes" id="UP000680866">
    <property type="component" value="Chromosome"/>
</dbReference>
<feature type="domain" description="Beta-lactamase-related" evidence="1">
    <location>
        <begin position="17"/>
        <end position="392"/>
    </location>
</feature>
<gene>
    <name evidence="2" type="ORF">Prubr_70790</name>
</gene>
<dbReference type="PANTHER" id="PTHR43283:SF3">
    <property type="entry name" value="BETA-LACTAMASE FAMILY PROTEIN (AFU_ORTHOLOGUE AFUA_5G07500)"/>
    <property type="match status" value="1"/>
</dbReference>
<dbReference type="InterPro" id="IPR012338">
    <property type="entry name" value="Beta-lactam/transpept-like"/>
</dbReference>
<dbReference type="RefSeq" id="WP_212819735.1">
    <property type="nucleotide sequence ID" value="NZ_AP023359.1"/>
</dbReference>
<name>A0A810NDT7_9ACTN</name>
<evidence type="ECO:0000259" key="1">
    <source>
        <dbReference type="Pfam" id="PF00144"/>
    </source>
</evidence>
<proteinExistence type="predicted"/>